<dbReference type="RefSeq" id="WP_242179604.1">
    <property type="nucleotide sequence ID" value="NZ_JAKQYM010000027.1"/>
</dbReference>
<proteinExistence type="predicted"/>
<dbReference type="EMBL" id="JAKQYM010000027">
    <property type="protein sequence ID" value="MCI2230472.1"/>
    <property type="molecule type" value="Genomic_DNA"/>
</dbReference>
<keyword evidence="2" id="KW-1185">Reference proteome</keyword>
<organism evidence="1 2">
    <name type="scientific">Polaribacter marinus</name>
    <dbReference type="NCBI Taxonomy" id="2916838"/>
    <lineage>
        <taxon>Bacteria</taxon>
        <taxon>Pseudomonadati</taxon>
        <taxon>Bacteroidota</taxon>
        <taxon>Flavobacteriia</taxon>
        <taxon>Flavobacteriales</taxon>
        <taxon>Flavobacteriaceae</taxon>
    </lineage>
</organism>
<accession>A0A9X2AKU2</accession>
<comment type="caution">
    <text evidence="1">The sequence shown here is derived from an EMBL/GenBank/DDBJ whole genome shotgun (WGS) entry which is preliminary data.</text>
</comment>
<dbReference type="AlphaFoldDB" id="A0A9X2AKU2"/>
<evidence type="ECO:0000313" key="1">
    <source>
        <dbReference type="EMBL" id="MCI2230472.1"/>
    </source>
</evidence>
<protein>
    <submittedName>
        <fullName evidence="1">Uncharacterized protein</fullName>
    </submittedName>
</protein>
<reference evidence="1" key="1">
    <citation type="submission" date="2022-02" db="EMBL/GenBank/DDBJ databases">
        <title>Polaribacter sp. MSW13, isolated from seawater.</title>
        <authorList>
            <person name="Kristyanto S."/>
            <person name="Jung J."/>
            <person name="Jeon C.O."/>
        </authorList>
    </citation>
    <scope>NUCLEOTIDE SEQUENCE</scope>
    <source>
        <strain evidence="1">MSW13</strain>
    </source>
</reference>
<dbReference type="Proteomes" id="UP001139369">
    <property type="component" value="Unassembled WGS sequence"/>
</dbReference>
<sequence length="306" mass="35838">MKLPFDYKNELAVKYDKLTLIQKIKENDKWVYECVCDCGNKTTKRVDSIKRSLRVGRTISCGKCLRKNIQIGDKFHYLTVIKKLPSKTLSNKIRGYWLLECKCGNLHKSTSDLLNNGKTKSCGCWYKESRSIKRKSEVCFLYKTCPKCKKEKHHSKFGKDKNRRGGLKSFCRKCVYSSKDYSKVAMNNFLRKKRIKQSTPKWVKRKDILNIHKVKFELEELVKVKLNVDHIFPLIHKKYCGLTVPYNLQITTEQFNLSKQNRINTTEVSDLLKESINYKNVIIHKSVTELLNDSQLKKIKTLPNTV</sequence>
<gene>
    <name evidence="1" type="ORF">MC378_14930</name>
</gene>
<evidence type="ECO:0000313" key="2">
    <source>
        <dbReference type="Proteomes" id="UP001139369"/>
    </source>
</evidence>
<name>A0A9X2AKU2_9FLAO</name>